<reference evidence="2 3" key="1">
    <citation type="journal article" date="2014" name="Int. J. Syst. Evol. Microbiol.">
        <title>Complete genome sequence of Corynebacterium casei LMG S-19264T (=DSM 44701T), isolated from a smear-ripened cheese.</title>
        <authorList>
            <consortium name="US DOE Joint Genome Institute (JGI-PGF)"/>
            <person name="Walter F."/>
            <person name="Albersmeier A."/>
            <person name="Kalinowski J."/>
            <person name="Ruckert C."/>
        </authorList>
    </citation>
    <scope>NUCLEOTIDE SEQUENCE [LARGE SCALE GENOMIC DNA]</scope>
    <source>
        <strain evidence="2 3">JCM 4205</strain>
    </source>
</reference>
<dbReference type="AlphaFoldDB" id="A0AAV4KRQ8"/>
<protein>
    <submittedName>
        <fullName evidence="2">Uncharacterized protein</fullName>
    </submittedName>
</protein>
<sequence>MNSATPLCEAPVPTCGEGVARVPGQVEIRTVWDTNPVNQGQMADRDGPPDRALERPERSGPDRRGGEEAGAVRERARRAGEGGEDAPRYGGPMRVTLRQ</sequence>
<evidence type="ECO:0000313" key="2">
    <source>
        <dbReference type="EMBL" id="GGR51958.1"/>
    </source>
</evidence>
<evidence type="ECO:0000256" key="1">
    <source>
        <dbReference type="SAM" id="MobiDB-lite"/>
    </source>
</evidence>
<feature type="compositionally biased region" description="Basic and acidic residues" evidence="1">
    <location>
        <begin position="43"/>
        <end position="87"/>
    </location>
</feature>
<organism evidence="2 3">
    <name type="scientific">Streptomyces cinereoruber</name>
    <dbReference type="NCBI Taxonomy" id="67260"/>
    <lineage>
        <taxon>Bacteria</taxon>
        <taxon>Bacillati</taxon>
        <taxon>Actinomycetota</taxon>
        <taxon>Actinomycetes</taxon>
        <taxon>Kitasatosporales</taxon>
        <taxon>Streptomycetaceae</taxon>
        <taxon>Streptomyces</taxon>
    </lineage>
</organism>
<proteinExistence type="predicted"/>
<feature type="region of interest" description="Disordered" evidence="1">
    <location>
        <begin position="33"/>
        <end position="99"/>
    </location>
</feature>
<dbReference type="Proteomes" id="UP000642014">
    <property type="component" value="Unassembled WGS sequence"/>
</dbReference>
<comment type="caution">
    <text evidence="2">The sequence shown here is derived from an EMBL/GenBank/DDBJ whole genome shotgun (WGS) entry which is preliminary data.</text>
</comment>
<dbReference type="EMBL" id="BMSJ01000019">
    <property type="protein sequence ID" value="GGR51958.1"/>
    <property type="molecule type" value="Genomic_DNA"/>
</dbReference>
<gene>
    <name evidence="2" type="ORF">GCM10010497_63950</name>
</gene>
<name>A0AAV4KRQ8_9ACTN</name>
<accession>A0AAV4KRQ8</accession>
<evidence type="ECO:0000313" key="3">
    <source>
        <dbReference type="Proteomes" id="UP000642014"/>
    </source>
</evidence>